<name>A0A0A9C8I0_ARUDO</name>
<protein>
    <submittedName>
        <fullName evidence="2">Uncharacterized protein</fullName>
    </submittedName>
</protein>
<evidence type="ECO:0000313" key="2">
    <source>
        <dbReference type="EMBL" id="JAD71881.1"/>
    </source>
</evidence>
<evidence type="ECO:0000256" key="1">
    <source>
        <dbReference type="SAM" id="Phobius"/>
    </source>
</evidence>
<keyword evidence="1" id="KW-0472">Membrane</keyword>
<sequence length="44" mass="5173">MLMFCTNILNLLRHTISRTSKVYNSFSCVFHASISLYCLRFLLD</sequence>
<feature type="transmembrane region" description="Helical" evidence="1">
    <location>
        <begin position="21"/>
        <end position="43"/>
    </location>
</feature>
<proteinExistence type="predicted"/>
<keyword evidence="1" id="KW-0812">Transmembrane</keyword>
<organism evidence="2">
    <name type="scientific">Arundo donax</name>
    <name type="common">Giant reed</name>
    <name type="synonym">Donax arundinaceus</name>
    <dbReference type="NCBI Taxonomy" id="35708"/>
    <lineage>
        <taxon>Eukaryota</taxon>
        <taxon>Viridiplantae</taxon>
        <taxon>Streptophyta</taxon>
        <taxon>Embryophyta</taxon>
        <taxon>Tracheophyta</taxon>
        <taxon>Spermatophyta</taxon>
        <taxon>Magnoliopsida</taxon>
        <taxon>Liliopsida</taxon>
        <taxon>Poales</taxon>
        <taxon>Poaceae</taxon>
        <taxon>PACMAD clade</taxon>
        <taxon>Arundinoideae</taxon>
        <taxon>Arundineae</taxon>
        <taxon>Arundo</taxon>
    </lineage>
</organism>
<dbReference type="AlphaFoldDB" id="A0A0A9C8I0"/>
<reference evidence="2" key="2">
    <citation type="journal article" date="2015" name="Data Brief">
        <title>Shoot transcriptome of the giant reed, Arundo donax.</title>
        <authorList>
            <person name="Barrero R.A."/>
            <person name="Guerrero F.D."/>
            <person name="Moolhuijzen P."/>
            <person name="Goolsby J.A."/>
            <person name="Tidwell J."/>
            <person name="Bellgard S.E."/>
            <person name="Bellgard M.I."/>
        </authorList>
    </citation>
    <scope>NUCLEOTIDE SEQUENCE</scope>
    <source>
        <tissue evidence="2">Shoot tissue taken approximately 20 cm above the soil surface</tissue>
    </source>
</reference>
<keyword evidence="1" id="KW-1133">Transmembrane helix</keyword>
<dbReference type="EMBL" id="GBRH01226014">
    <property type="protein sequence ID" value="JAD71881.1"/>
    <property type="molecule type" value="Transcribed_RNA"/>
</dbReference>
<accession>A0A0A9C8I0</accession>
<reference evidence="2" key="1">
    <citation type="submission" date="2014-09" db="EMBL/GenBank/DDBJ databases">
        <authorList>
            <person name="Magalhaes I.L.F."/>
            <person name="Oliveira U."/>
            <person name="Santos F.R."/>
            <person name="Vidigal T.H.D.A."/>
            <person name="Brescovit A.D."/>
            <person name="Santos A.J."/>
        </authorList>
    </citation>
    <scope>NUCLEOTIDE SEQUENCE</scope>
    <source>
        <tissue evidence="2">Shoot tissue taken approximately 20 cm above the soil surface</tissue>
    </source>
</reference>